<dbReference type="Proteomes" id="UP000029391">
    <property type="component" value="Unassembled WGS sequence"/>
</dbReference>
<dbReference type="Gene3D" id="3.10.450.50">
    <property type="match status" value="1"/>
</dbReference>
<sequence>MIRFRRFALLPALLLAASAVIATSQVPPPPEAPAADAFGDPALVAAVRAAETAFAQTMADRDFDAFAAHIADDAIFVNGARPLNGKATILAEWRNYFADAEAPFSWRPETVVVLSSGQLAQTKGPVFAPDGNVVAEFRSTWRRDADGTWRVVFDDGACACRRAAPAEAAPAAAE</sequence>
<name>A0A091BAG7_9GAMM</name>
<dbReference type="eggNOG" id="COG4319">
    <property type="taxonomic scope" value="Bacteria"/>
</dbReference>
<dbReference type="Pfam" id="PF14534">
    <property type="entry name" value="DUF4440"/>
    <property type="match status" value="1"/>
</dbReference>
<dbReference type="InterPro" id="IPR027843">
    <property type="entry name" value="DUF4440"/>
</dbReference>
<feature type="chain" id="PRO_5001869491" description="DUF4440 domain-containing protein" evidence="1">
    <location>
        <begin position="23"/>
        <end position="174"/>
    </location>
</feature>
<feature type="domain" description="DUF4440" evidence="2">
    <location>
        <begin position="47"/>
        <end position="151"/>
    </location>
</feature>
<feature type="signal peptide" evidence="1">
    <location>
        <begin position="1"/>
        <end position="22"/>
    </location>
</feature>
<keyword evidence="1" id="KW-0732">Signal</keyword>
<dbReference type="InterPro" id="IPR032710">
    <property type="entry name" value="NTF2-like_dom_sf"/>
</dbReference>
<dbReference type="RefSeq" id="WP_154659396.1">
    <property type="nucleotide sequence ID" value="NZ_AUFF01000001.1"/>
</dbReference>
<comment type="caution">
    <text evidence="3">The sequence shown here is derived from an EMBL/GenBank/DDBJ whole genome shotgun (WGS) entry which is preliminary data.</text>
</comment>
<dbReference type="SUPFAM" id="SSF54427">
    <property type="entry name" value="NTF2-like"/>
    <property type="match status" value="1"/>
</dbReference>
<evidence type="ECO:0000313" key="3">
    <source>
        <dbReference type="EMBL" id="KFN49668.1"/>
    </source>
</evidence>
<accession>A0A091BAG7</accession>
<organism evidence="3 4">
    <name type="scientific">Arenimonas composti TR7-09 = DSM 18010</name>
    <dbReference type="NCBI Taxonomy" id="1121013"/>
    <lineage>
        <taxon>Bacteria</taxon>
        <taxon>Pseudomonadati</taxon>
        <taxon>Pseudomonadota</taxon>
        <taxon>Gammaproteobacteria</taxon>
        <taxon>Lysobacterales</taxon>
        <taxon>Lysobacteraceae</taxon>
        <taxon>Arenimonas</taxon>
    </lineage>
</organism>
<dbReference type="STRING" id="1121013.GCA_000426365_00055"/>
<dbReference type="AlphaFoldDB" id="A0A091BAG7"/>
<dbReference type="OrthoDB" id="6385935at2"/>
<keyword evidence="4" id="KW-1185">Reference proteome</keyword>
<reference evidence="3 4" key="1">
    <citation type="submission" date="2013-09" db="EMBL/GenBank/DDBJ databases">
        <title>Genome sequencing of Arenimonas composti.</title>
        <authorList>
            <person name="Chen F."/>
            <person name="Wang G."/>
        </authorList>
    </citation>
    <scope>NUCLEOTIDE SEQUENCE [LARGE SCALE GENOMIC DNA]</scope>
    <source>
        <strain evidence="3 4">TR7-09</strain>
    </source>
</reference>
<evidence type="ECO:0000256" key="1">
    <source>
        <dbReference type="SAM" id="SignalP"/>
    </source>
</evidence>
<gene>
    <name evidence="3" type="ORF">P873_09885</name>
</gene>
<dbReference type="EMBL" id="AWXU01000031">
    <property type="protein sequence ID" value="KFN49668.1"/>
    <property type="molecule type" value="Genomic_DNA"/>
</dbReference>
<evidence type="ECO:0000313" key="4">
    <source>
        <dbReference type="Proteomes" id="UP000029391"/>
    </source>
</evidence>
<protein>
    <recommendedName>
        <fullName evidence="2">DUF4440 domain-containing protein</fullName>
    </recommendedName>
</protein>
<evidence type="ECO:0000259" key="2">
    <source>
        <dbReference type="Pfam" id="PF14534"/>
    </source>
</evidence>
<proteinExistence type="predicted"/>